<evidence type="ECO:0000313" key="10">
    <source>
        <dbReference type="Proteomes" id="UP000745764"/>
    </source>
</evidence>
<evidence type="ECO:0000256" key="6">
    <source>
        <dbReference type="RuleBase" id="RU003355"/>
    </source>
</evidence>
<keyword evidence="3 5" id="KW-0378">Hydrolase</keyword>
<dbReference type="SUPFAM" id="SSF52743">
    <property type="entry name" value="Subtilisin-like"/>
    <property type="match status" value="1"/>
</dbReference>
<dbReference type="GO" id="GO:0004252">
    <property type="term" value="F:serine-type endopeptidase activity"/>
    <property type="evidence" value="ECO:0007669"/>
    <property type="project" value="UniProtKB-UniRule"/>
</dbReference>
<dbReference type="PANTHER" id="PTHR43806">
    <property type="entry name" value="PEPTIDASE S8"/>
    <property type="match status" value="1"/>
</dbReference>
<dbReference type="InterPro" id="IPR050131">
    <property type="entry name" value="Peptidase_S8_subtilisin-like"/>
</dbReference>
<dbReference type="PANTHER" id="PTHR43806:SF11">
    <property type="entry name" value="CEREVISIN-RELATED"/>
    <property type="match status" value="1"/>
</dbReference>
<gene>
    <name evidence="9" type="ORF">AWRI4620_LOCUS2934</name>
</gene>
<dbReference type="InterPro" id="IPR036852">
    <property type="entry name" value="Peptidase_S8/S53_dom_sf"/>
</dbReference>
<keyword evidence="10" id="KW-1185">Reference proteome</keyword>
<evidence type="ECO:0000259" key="8">
    <source>
        <dbReference type="Pfam" id="PF00082"/>
    </source>
</evidence>
<dbReference type="InterPro" id="IPR023828">
    <property type="entry name" value="Peptidase_S8_Ser-AS"/>
</dbReference>
<feature type="active site" description="Charge relay system" evidence="5">
    <location>
        <position position="178"/>
    </location>
</feature>
<dbReference type="PROSITE" id="PS00136">
    <property type="entry name" value="SUBTILASE_ASP"/>
    <property type="match status" value="1"/>
</dbReference>
<dbReference type="GO" id="GO:0006508">
    <property type="term" value="P:proteolysis"/>
    <property type="evidence" value="ECO:0007669"/>
    <property type="project" value="UniProtKB-KW"/>
</dbReference>
<proteinExistence type="inferred from homology"/>
<dbReference type="AlphaFoldDB" id="A0A9N8KFD6"/>
<organism evidence="9 10">
    <name type="scientific">Aureobasidium uvarum</name>
    <dbReference type="NCBI Taxonomy" id="2773716"/>
    <lineage>
        <taxon>Eukaryota</taxon>
        <taxon>Fungi</taxon>
        <taxon>Dikarya</taxon>
        <taxon>Ascomycota</taxon>
        <taxon>Pezizomycotina</taxon>
        <taxon>Dothideomycetes</taxon>
        <taxon>Dothideomycetidae</taxon>
        <taxon>Dothideales</taxon>
        <taxon>Saccotheciaceae</taxon>
        <taxon>Aureobasidium</taxon>
    </lineage>
</organism>
<evidence type="ECO:0000313" key="9">
    <source>
        <dbReference type="EMBL" id="CAD0108679.1"/>
    </source>
</evidence>
<feature type="signal peptide" evidence="7">
    <location>
        <begin position="1"/>
        <end position="26"/>
    </location>
</feature>
<evidence type="ECO:0000256" key="4">
    <source>
        <dbReference type="ARBA" id="ARBA00022825"/>
    </source>
</evidence>
<evidence type="ECO:0000256" key="5">
    <source>
        <dbReference type="PROSITE-ProRule" id="PRU01240"/>
    </source>
</evidence>
<evidence type="ECO:0000256" key="2">
    <source>
        <dbReference type="ARBA" id="ARBA00022670"/>
    </source>
</evidence>
<evidence type="ECO:0000256" key="7">
    <source>
        <dbReference type="SAM" id="SignalP"/>
    </source>
</evidence>
<keyword evidence="7" id="KW-0732">Signal</keyword>
<evidence type="ECO:0000256" key="1">
    <source>
        <dbReference type="ARBA" id="ARBA00011073"/>
    </source>
</evidence>
<reference evidence="9" key="1">
    <citation type="submission" date="2020-06" db="EMBL/GenBank/DDBJ databases">
        <authorList>
            <person name="Onetto C."/>
        </authorList>
    </citation>
    <scope>NUCLEOTIDE SEQUENCE</scope>
</reference>
<protein>
    <recommendedName>
        <fullName evidence="8">Peptidase S8/S53 domain-containing protein</fullName>
    </recommendedName>
</protein>
<dbReference type="Pfam" id="PF00082">
    <property type="entry name" value="Peptidase_S8"/>
    <property type="match status" value="1"/>
</dbReference>
<keyword evidence="4 5" id="KW-0720">Serine protease</keyword>
<feature type="active site" description="Charge relay system" evidence="5">
    <location>
        <position position="212"/>
    </location>
</feature>
<sequence length="446" mass="49304">MTKSKKFYVFIMLTLQLLCLGFLVQASPSTVIPHEFGVCLNENHTLEAHFKYIGKELNITQYLDLIDCYYIDFYNTTSTHDLDEQSILELIRSDPQVLGVFPNVAFSLDEPVKGEPRSPPKFQNQSYLAPSRADYEVWTQYDASWSLSYISSDQPAPFESDYYYMARGGQSVDVYVMDTGLDPHVADLHPHRFFTTDSFVPEEPYTANEHGHGTHVAGIVGNDLFGVCKLCSVISVKTANSTGKFNQTSLVNAINYVIWRHNGKMFNEPGFKGSVINMSLGGNAAGADYYLLRVMIRKAYQAGILMVAAAGNNGLPLGFNPGEIEIYPGASNKVITVGGSLVNNNWYQGSKYGRMVTIIAPASCESYILEGQTAIWTGTSMAAPHVAGTLALWLSYEGMISLEDAIERLMENADIDYIQNLPPDTRNAFLNTGIHKGVPYVGAPIR</sequence>
<dbReference type="EMBL" id="CAINUL010000003">
    <property type="protein sequence ID" value="CAD0108679.1"/>
    <property type="molecule type" value="Genomic_DNA"/>
</dbReference>
<dbReference type="InterPro" id="IPR023827">
    <property type="entry name" value="Peptidase_S8_Asp-AS"/>
</dbReference>
<dbReference type="Gene3D" id="3.40.50.200">
    <property type="entry name" value="Peptidase S8/S53 domain"/>
    <property type="match status" value="1"/>
</dbReference>
<comment type="caution">
    <text evidence="9">The sequence shown here is derived from an EMBL/GenBank/DDBJ whole genome shotgun (WGS) entry which is preliminary data.</text>
</comment>
<feature type="domain" description="Peptidase S8/S53" evidence="8">
    <location>
        <begin position="170"/>
        <end position="413"/>
    </location>
</feature>
<name>A0A9N8KFD6_9PEZI</name>
<comment type="similarity">
    <text evidence="1 5 6">Belongs to the peptidase S8 family.</text>
</comment>
<dbReference type="PROSITE" id="PS51892">
    <property type="entry name" value="SUBTILASE"/>
    <property type="match status" value="1"/>
</dbReference>
<evidence type="ECO:0000256" key="3">
    <source>
        <dbReference type="ARBA" id="ARBA00022801"/>
    </source>
</evidence>
<dbReference type="PRINTS" id="PR00723">
    <property type="entry name" value="SUBTILISIN"/>
</dbReference>
<dbReference type="Proteomes" id="UP000745764">
    <property type="component" value="Unassembled WGS sequence"/>
</dbReference>
<keyword evidence="2 5" id="KW-0645">Protease</keyword>
<dbReference type="OrthoDB" id="206201at2759"/>
<dbReference type="PROSITE" id="PS00138">
    <property type="entry name" value="SUBTILASE_SER"/>
    <property type="match status" value="1"/>
</dbReference>
<feature type="chain" id="PRO_5040279493" description="Peptidase S8/S53 domain-containing protein" evidence="7">
    <location>
        <begin position="27"/>
        <end position="446"/>
    </location>
</feature>
<feature type="active site" description="Charge relay system" evidence="5">
    <location>
        <position position="380"/>
    </location>
</feature>
<accession>A0A9N8KFD6</accession>
<dbReference type="InterPro" id="IPR015500">
    <property type="entry name" value="Peptidase_S8_subtilisin-rel"/>
</dbReference>
<dbReference type="InterPro" id="IPR000209">
    <property type="entry name" value="Peptidase_S8/S53_dom"/>
</dbReference>